<feature type="region of interest" description="Disordered" evidence="1">
    <location>
        <begin position="113"/>
        <end position="206"/>
    </location>
</feature>
<keyword evidence="3" id="KW-1185">Reference proteome</keyword>
<sequence>LCTLILHAGAVVTSPTLISLRPSCRATLSEVAMSWVVLDVLVHVIKPLCLTEMETRTGPRGVTNTTLPCLMGQSPATDSRDWRSRPTRLLTLTENCILRVACAQSTCGTWTTASPVSFSSRRPATRRRSRDAGTQSTWWRSRKGTGSKRPLQADVDGDAVAPDDQADSGTINSGSPLAGRERPRRLRRQPPTLPTSGEWWRTWRTR</sequence>
<evidence type="ECO:0000313" key="3">
    <source>
        <dbReference type="Proteomes" id="UP001174909"/>
    </source>
</evidence>
<evidence type="ECO:0000256" key="1">
    <source>
        <dbReference type="SAM" id="MobiDB-lite"/>
    </source>
</evidence>
<feature type="compositionally biased region" description="Low complexity" evidence="1">
    <location>
        <begin position="152"/>
        <end position="163"/>
    </location>
</feature>
<feature type="region of interest" description="Disordered" evidence="1">
    <location>
        <begin position="61"/>
        <end position="82"/>
    </location>
</feature>
<organism evidence="2 3">
    <name type="scientific">Geodia barretti</name>
    <name type="common">Barrett's horny sponge</name>
    <dbReference type="NCBI Taxonomy" id="519541"/>
    <lineage>
        <taxon>Eukaryota</taxon>
        <taxon>Metazoa</taxon>
        <taxon>Porifera</taxon>
        <taxon>Demospongiae</taxon>
        <taxon>Heteroscleromorpha</taxon>
        <taxon>Tetractinellida</taxon>
        <taxon>Astrophorina</taxon>
        <taxon>Geodiidae</taxon>
        <taxon>Geodia</taxon>
    </lineage>
</organism>
<dbReference type="Proteomes" id="UP001174909">
    <property type="component" value="Unassembled WGS sequence"/>
</dbReference>
<gene>
    <name evidence="2" type="ORF">GBAR_LOCUS93</name>
</gene>
<accession>A0AA35VRD4</accession>
<protein>
    <submittedName>
        <fullName evidence="2">Uncharacterized protein</fullName>
    </submittedName>
</protein>
<proteinExistence type="predicted"/>
<comment type="caution">
    <text evidence="2">The sequence shown here is derived from an EMBL/GenBank/DDBJ whole genome shotgun (WGS) entry which is preliminary data.</text>
</comment>
<reference evidence="2" key="1">
    <citation type="submission" date="2023-03" db="EMBL/GenBank/DDBJ databases">
        <authorList>
            <person name="Steffen K."/>
            <person name="Cardenas P."/>
        </authorList>
    </citation>
    <scope>NUCLEOTIDE SEQUENCE</scope>
</reference>
<feature type="non-terminal residue" evidence="2">
    <location>
        <position position="1"/>
    </location>
</feature>
<dbReference type="EMBL" id="CASHTH010000013">
    <property type="protein sequence ID" value="CAI7988955.1"/>
    <property type="molecule type" value="Genomic_DNA"/>
</dbReference>
<evidence type="ECO:0000313" key="2">
    <source>
        <dbReference type="EMBL" id="CAI7988955.1"/>
    </source>
</evidence>
<name>A0AA35VRD4_GEOBA</name>
<dbReference type="AlphaFoldDB" id="A0AA35VRD4"/>